<dbReference type="EMBL" id="OIVN01000623">
    <property type="protein sequence ID" value="SPC83107.1"/>
    <property type="molecule type" value="Genomic_DNA"/>
</dbReference>
<dbReference type="PANTHER" id="PTHR32108:SF9">
    <property type="entry name" value="REVERSE TRANSCRIPTASE RNASE H-LIKE DOMAIN-CONTAINING PROTEIN"/>
    <property type="match status" value="1"/>
</dbReference>
<feature type="region of interest" description="Disordered" evidence="1">
    <location>
        <begin position="738"/>
        <end position="762"/>
    </location>
</feature>
<proteinExistence type="predicted"/>
<evidence type="ECO:0000313" key="2">
    <source>
        <dbReference type="EMBL" id="SPC83107.1"/>
    </source>
</evidence>
<dbReference type="AlphaFoldDB" id="A0A2N9EWE8"/>
<protein>
    <submittedName>
        <fullName evidence="2">Uncharacterized protein</fullName>
    </submittedName>
</protein>
<accession>A0A2N9EWE8</accession>
<name>A0A2N9EWE8_FAGSY</name>
<feature type="region of interest" description="Disordered" evidence="1">
    <location>
        <begin position="57"/>
        <end position="87"/>
    </location>
</feature>
<evidence type="ECO:0000256" key="1">
    <source>
        <dbReference type="SAM" id="MobiDB-lite"/>
    </source>
</evidence>
<reference evidence="2" key="1">
    <citation type="submission" date="2018-02" db="EMBL/GenBank/DDBJ databases">
        <authorList>
            <person name="Cohen D.B."/>
            <person name="Kent A.D."/>
        </authorList>
    </citation>
    <scope>NUCLEOTIDE SEQUENCE</scope>
</reference>
<sequence>MAEEASKLRGLEARVAALETKFNFLLQFIRRWTEREEEKKKATISKRQKEIYPALSLSKAAQTLPTPRRPAFHIPRPSRTEPRQFQPLPIPVPQLYTLLIKKKMITPVNQRTRIGPQPKDYNKDLTCEYHQGEVGHTVENCRVLRHRIQDLLDQGVSEGYSPAPRAPKESTEAGTCQYHPGARDHNLQGCEEFKKEVAGLITKGLIRRRGEQPERDCMTIDQLRLSPYEKTNFQARMERIEEDFEKFCERKKEELGKLTPATPLEISKPDPVVIRYATKEKVMLQTASVSAVQSSEKVPSVVIQVPQPFPYQDSKRIPWNYGMKVISTRENKPKTKEEVVGNLTSGLGGITRSGRCYTPEELEKRRKETGKAVEDPISSESSRVRISRASIPYFTGRKRTRNERSYGQNCEKTVRTLSQILVSVVDKTAYLGGNVCAKILSDPLQLGPRAKTLRQEVHFSYHMQLSDRQELLRSSRNLSQKMTPWHKEHSDGLCSQDHILRTQARLCARPSLPDSQQVDLRARAHWKEGHIHARRGTLGSPRIYRGQPESRSENCPQTDQKHPGGLCSRGHISQVQARIPANPEPCKNRQRKLSDGTKNVKIRHRELGQICARTGTRFEKKRAGSKTHFFSRTAAFARRVFPARNKLIREPGCVGKIMTPATSWNSRFADSIPRLTGIFASEECTKTAPTPRLPGAITPSSELRFAQTLYRWKEDVESFPTICRMTHFEFQEDLQNCPRKSDKKGYAHGNRGGFEEAAGVEG</sequence>
<gene>
    <name evidence="2" type="ORF">FSB_LOCUS10989</name>
</gene>
<organism evidence="2">
    <name type="scientific">Fagus sylvatica</name>
    <name type="common">Beechnut</name>
    <dbReference type="NCBI Taxonomy" id="28930"/>
    <lineage>
        <taxon>Eukaryota</taxon>
        <taxon>Viridiplantae</taxon>
        <taxon>Streptophyta</taxon>
        <taxon>Embryophyta</taxon>
        <taxon>Tracheophyta</taxon>
        <taxon>Spermatophyta</taxon>
        <taxon>Magnoliopsida</taxon>
        <taxon>eudicotyledons</taxon>
        <taxon>Gunneridae</taxon>
        <taxon>Pentapetalae</taxon>
        <taxon>rosids</taxon>
        <taxon>fabids</taxon>
        <taxon>Fagales</taxon>
        <taxon>Fagaceae</taxon>
        <taxon>Fagus</taxon>
    </lineage>
</organism>
<feature type="region of interest" description="Disordered" evidence="1">
    <location>
        <begin position="531"/>
        <end position="566"/>
    </location>
</feature>
<dbReference type="PANTHER" id="PTHR32108">
    <property type="entry name" value="DNA-DIRECTED RNA POLYMERASE SUBUNIT ALPHA"/>
    <property type="match status" value="1"/>
</dbReference>